<dbReference type="EMBL" id="JBFXLT010000247">
    <property type="protein sequence ID" value="KAL2801776.1"/>
    <property type="molecule type" value="Genomic_DNA"/>
</dbReference>
<gene>
    <name evidence="1" type="ORF">BJX63DRAFT_151161</name>
</gene>
<evidence type="ECO:0000313" key="2">
    <source>
        <dbReference type="Proteomes" id="UP001610334"/>
    </source>
</evidence>
<organism evidence="1 2">
    <name type="scientific">Aspergillus granulosus</name>
    <dbReference type="NCBI Taxonomy" id="176169"/>
    <lineage>
        <taxon>Eukaryota</taxon>
        <taxon>Fungi</taxon>
        <taxon>Dikarya</taxon>
        <taxon>Ascomycota</taxon>
        <taxon>Pezizomycotina</taxon>
        <taxon>Eurotiomycetes</taxon>
        <taxon>Eurotiomycetidae</taxon>
        <taxon>Eurotiales</taxon>
        <taxon>Aspergillaceae</taxon>
        <taxon>Aspergillus</taxon>
        <taxon>Aspergillus subgen. Nidulantes</taxon>
    </lineage>
</organism>
<keyword evidence="2" id="KW-1185">Reference proteome</keyword>
<dbReference type="Proteomes" id="UP001610334">
    <property type="component" value="Unassembled WGS sequence"/>
</dbReference>
<comment type="caution">
    <text evidence="1">The sequence shown here is derived from an EMBL/GenBank/DDBJ whole genome shotgun (WGS) entry which is preliminary data.</text>
</comment>
<protein>
    <submittedName>
        <fullName evidence="1">Uncharacterized protein</fullName>
    </submittedName>
</protein>
<reference evidence="1 2" key="1">
    <citation type="submission" date="2024-07" db="EMBL/GenBank/DDBJ databases">
        <title>Section-level genome sequencing and comparative genomics of Aspergillus sections Usti and Cavernicolus.</title>
        <authorList>
            <consortium name="Lawrence Berkeley National Laboratory"/>
            <person name="Nybo J.L."/>
            <person name="Vesth T.C."/>
            <person name="Theobald S."/>
            <person name="Frisvad J.C."/>
            <person name="Larsen T.O."/>
            <person name="Kjaerboelling I."/>
            <person name="Rothschild-Mancinelli K."/>
            <person name="Lyhne E.K."/>
            <person name="Kogle M.E."/>
            <person name="Barry K."/>
            <person name="Clum A."/>
            <person name="Na H."/>
            <person name="Ledsgaard L."/>
            <person name="Lin J."/>
            <person name="Lipzen A."/>
            <person name="Kuo A."/>
            <person name="Riley R."/>
            <person name="Mondo S."/>
            <person name="Labutti K."/>
            <person name="Haridas S."/>
            <person name="Pangalinan J."/>
            <person name="Salamov A.A."/>
            <person name="Simmons B.A."/>
            <person name="Magnuson J.K."/>
            <person name="Chen J."/>
            <person name="Drula E."/>
            <person name="Henrissat B."/>
            <person name="Wiebenga A."/>
            <person name="Lubbers R.J."/>
            <person name="Gomes A.C."/>
            <person name="Makela M.R."/>
            <person name="Stajich J."/>
            <person name="Grigoriev I.V."/>
            <person name="Mortensen U.H."/>
            <person name="De Vries R.P."/>
            <person name="Baker S.E."/>
            <person name="Andersen M.R."/>
        </authorList>
    </citation>
    <scope>NUCLEOTIDE SEQUENCE [LARGE SCALE GENOMIC DNA]</scope>
    <source>
        <strain evidence="1 2">CBS 588.65</strain>
    </source>
</reference>
<name>A0ABR4GRU6_9EURO</name>
<evidence type="ECO:0000313" key="1">
    <source>
        <dbReference type="EMBL" id="KAL2801776.1"/>
    </source>
</evidence>
<sequence>MCAILAEPCQWHRTFSARYRYCHSRHRVPLSLERMTSTNSGISYVPANPNINRIYPESDTQTIRPHGVPTQVSTYCGSSVRH</sequence>
<proteinExistence type="predicted"/>
<accession>A0ABR4GRU6</accession>